<evidence type="ECO:0000313" key="3">
    <source>
        <dbReference type="Proteomes" id="UP001397290"/>
    </source>
</evidence>
<feature type="region of interest" description="Disordered" evidence="1">
    <location>
        <begin position="808"/>
        <end position="851"/>
    </location>
</feature>
<evidence type="ECO:0008006" key="4">
    <source>
        <dbReference type="Google" id="ProtNLM"/>
    </source>
</evidence>
<feature type="compositionally biased region" description="Polar residues" evidence="1">
    <location>
        <begin position="823"/>
        <end position="834"/>
    </location>
</feature>
<evidence type="ECO:0000256" key="1">
    <source>
        <dbReference type="SAM" id="MobiDB-lite"/>
    </source>
</evidence>
<protein>
    <recommendedName>
        <fullName evidence="4">DNA binding domain with preference for A/T rich regions-like protein</fullName>
    </recommendedName>
</protein>
<dbReference type="EMBL" id="JAAHCF010000355">
    <property type="protein sequence ID" value="KAK8144761.1"/>
    <property type="molecule type" value="Genomic_DNA"/>
</dbReference>
<feature type="region of interest" description="Disordered" evidence="1">
    <location>
        <begin position="285"/>
        <end position="674"/>
    </location>
</feature>
<feature type="compositionally biased region" description="Low complexity" evidence="1">
    <location>
        <begin position="285"/>
        <end position="304"/>
    </location>
</feature>
<feature type="compositionally biased region" description="Polar residues" evidence="1">
    <location>
        <begin position="748"/>
        <end position="760"/>
    </location>
</feature>
<feature type="compositionally biased region" description="Low complexity" evidence="1">
    <location>
        <begin position="329"/>
        <end position="345"/>
    </location>
</feature>
<feature type="region of interest" description="Disordered" evidence="1">
    <location>
        <begin position="736"/>
        <end position="787"/>
    </location>
</feature>
<dbReference type="Proteomes" id="UP001397290">
    <property type="component" value="Unassembled WGS sequence"/>
</dbReference>
<feature type="compositionally biased region" description="Basic residues" evidence="1">
    <location>
        <begin position="408"/>
        <end position="421"/>
    </location>
</feature>
<feature type="compositionally biased region" description="Low complexity" evidence="1">
    <location>
        <begin position="384"/>
        <end position="402"/>
    </location>
</feature>
<feature type="compositionally biased region" description="Low complexity" evidence="1">
    <location>
        <begin position="842"/>
        <end position="851"/>
    </location>
</feature>
<feature type="compositionally biased region" description="Low complexity" evidence="1">
    <location>
        <begin position="598"/>
        <end position="623"/>
    </location>
</feature>
<name>A0AAW0RRY6_9HYPO</name>
<gene>
    <name evidence="2" type="ORF">G3M48_005362</name>
</gene>
<sequence length="851" mass="89596">MTLRSPSHIITPKLGYRLSSATEGPSSQSGFRPKKAQAIIIAGGFSLGCRVGPASRINSNPRLAPAPPTTSRQPAAVPSPAPAGIIATPSPHQPSSSHGEPPSAPGLHGHIADFNGQTSFLTTDGRVKNPVPSKLQGMADNKNGNFAVMHIDLGRPEKSMRNDAAKRTSEGTEAAARIANQAGYQSVKRSKLAWPPQDGDPSHVSQPTGLSPKEAKTEQARLLTLLRSVNPVAITEQLCKAVAFFGGVPTAPAPETRAHFPQSHQSNGSGSQFVSWLAEIFPASADHSSSLPPASAPPNSNSAHRTLGVSTQPPPTAQPDSNSSVKPIDATVDAAADPNAPVAPAKRGRGRPKGSKGKPKIKDQPPNDADPMALQGSQPPNTTGPWSSQQMQPSQQGTPGQSDAGTPGKKRGRPKGSRNKPKNPAPGGAETAPSQDADESQDSFMSPMGQMSSSMSLTQDGARPSSGPLGLSSMIEPSSAQTQSGWTTVGMQAGQDGSPAPSRKRKNDKQQPDLSVSNTGIPPGIHQDDAPATDSNGKRRRFSKDGAPFPQMGGQPGMASSESPIQNTSFQSPTQQMVASGSFDPAQPPHRKPAARSQPPSRLGQPQPQQQQQQQQYSQQSGQPPQPQQSPFPPQPNQPQQQPFGQQPGQHKSPVVGGNQPQQPSGVMDLSGNGLSRSVMYNQQQHQQAQQLQHFMNQQRLSVDMNTAANPSTQFGQANNGGKSPMFQGHMVRAPSGDAAMQHPQRPSPASQNAQITQDGSRMGQAGFAGRAPPVTSAGASPSMNSPFPPNYGARTYMSMNYGGMSSARVPDPTNHPFGGSTGQMETMNSTEQANMPHRMYQSMQQQQQRQ</sequence>
<feature type="compositionally biased region" description="Basic residues" evidence="1">
    <location>
        <begin position="346"/>
        <end position="359"/>
    </location>
</feature>
<dbReference type="AlphaFoldDB" id="A0AAW0RRY6"/>
<feature type="compositionally biased region" description="Pro residues" evidence="1">
    <location>
        <begin position="624"/>
        <end position="637"/>
    </location>
</feature>
<keyword evidence="3" id="KW-1185">Reference proteome</keyword>
<feature type="compositionally biased region" description="Low complexity" evidence="1">
    <location>
        <begin position="443"/>
        <end position="456"/>
    </location>
</feature>
<accession>A0AAW0RRY6</accession>
<feature type="compositionally biased region" description="Polar residues" evidence="1">
    <location>
        <begin position="475"/>
        <end position="490"/>
    </location>
</feature>
<proteinExistence type="predicted"/>
<evidence type="ECO:0000313" key="2">
    <source>
        <dbReference type="EMBL" id="KAK8144761.1"/>
    </source>
</evidence>
<feature type="region of interest" description="Disordered" evidence="1">
    <location>
        <begin position="58"/>
        <end position="216"/>
    </location>
</feature>
<comment type="caution">
    <text evidence="2">The sequence shown here is derived from an EMBL/GenBank/DDBJ whole genome shotgun (WGS) entry which is preliminary data.</text>
</comment>
<reference evidence="2 3" key="1">
    <citation type="submission" date="2020-02" db="EMBL/GenBank/DDBJ databases">
        <title>Comparative genomics of the hypocrealean fungal genus Beauvera.</title>
        <authorList>
            <person name="Showalter D.N."/>
            <person name="Bushley K.E."/>
            <person name="Rehner S.A."/>
        </authorList>
    </citation>
    <scope>NUCLEOTIDE SEQUENCE [LARGE SCALE GENOMIC DNA]</scope>
    <source>
        <strain evidence="2 3">ARSEF4384</strain>
    </source>
</reference>
<feature type="compositionally biased region" description="Polar residues" evidence="1">
    <location>
        <begin position="558"/>
        <end position="579"/>
    </location>
</feature>
<organism evidence="2 3">
    <name type="scientific">Beauveria asiatica</name>
    <dbReference type="NCBI Taxonomy" id="1069075"/>
    <lineage>
        <taxon>Eukaryota</taxon>
        <taxon>Fungi</taxon>
        <taxon>Dikarya</taxon>
        <taxon>Ascomycota</taxon>
        <taxon>Pezizomycotina</taxon>
        <taxon>Sordariomycetes</taxon>
        <taxon>Hypocreomycetidae</taxon>
        <taxon>Hypocreales</taxon>
        <taxon>Cordycipitaceae</taxon>
        <taxon>Beauveria</taxon>
    </lineage>
</organism>
<feature type="compositionally biased region" description="Low complexity" evidence="1">
    <location>
        <begin position="638"/>
        <end position="650"/>
    </location>
</feature>
<feature type="compositionally biased region" description="Basic and acidic residues" evidence="1">
    <location>
        <begin position="152"/>
        <end position="170"/>
    </location>
</feature>